<dbReference type="EMBL" id="JAPDMQ010001541">
    <property type="protein sequence ID" value="KAK0517896.1"/>
    <property type="molecule type" value="Genomic_DNA"/>
</dbReference>
<dbReference type="Proteomes" id="UP001176521">
    <property type="component" value="Unassembled WGS sequence"/>
</dbReference>
<feature type="compositionally biased region" description="Polar residues" evidence="1">
    <location>
        <begin position="66"/>
        <end position="87"/>
    </location>
</feature>
<feature type="region of interest" description="Disordered" evidence="1">
    <location>
        <begin position="65"/>
        <end position="108"/>
    </location>
</feature>
<evidence type="ECO:0000313" key="2">
    <source>
        <dbReference type="EMBL" id="KAK0517896.1"/>
    </source>
</evidence>
<accession>A0AAN6G365</accession>
<protein>
    <submittedName>
        <fullName evidence="2">Uncharacterized protein</fullName>
    </submittedName>
</protein>
<evidence type="ECO:0000313" key="3">
    <source>
        <dbReference type="Proteomes" id="UP001176521"/>
    </source>
</evidence>
<organism evidence="2 3">
    <name type="scientific">Tilletia horrida</name>
    <dbReference type="NCBI Taxonomy" id="155126"/>
    <lineage>
        <taxon>Eukaryota</taxon>
        <taxon>Fungi</taxon>
        <taxon>Dikarya</taxon>
        <taxon>Basidiomycota</taxon>
        <taxon>Ustilaginomycotina</taxon>
        <taxon>Exobasidiomycetes</taxon>
        <taxon>Tilletiales</taxon>
        <taxon>Tilletiaceae</taxon>
        <taxon>Tilletia</taxon>
    </lineage>
</organism>
<evidence type="ECO:0000256" key="1">
    <source>
        <dbReference type="SAM" id="MobiDB-lite"/>
    </source>
</evidence>
<name>A0AAN6G365_9BASI</name>
<proteinExistence type="predicted"/>
<reference evidence="2" key="1">
    <citation type="journal article" date="2023" name="PhytoFront">
        <title>Draft Genome Resources of Seven Strains of Tilletia horrida, Causal Agent of Kernel Smut of Rice.</title>
        <authorList>
            <person name="Khanal S."/>
            <person name="Antony Babu S."/>
            <person name="Zhou X.G."/>
        </authorList>
    </citation>
    <scope>NUCLEOTIDE SEQUENCE</scope>
    <source>
        <strain evidence="2">TX3</strain>
    </source>
</reference>
<gene>
    <name evidence="2" type="ORF">OC842_007962</name>
</gene>
<sequence>MERFGLLLQASGASTPARQASSQPSSAVLAAVPLTKALYALTLYLVSFPPKPHFPQGLRDAVATYRASQAEESSNPTAEGSSSNQGTAMIINLDDEAERKSRRQKWDVEEGRWRDIGAKLICELELLYARGHLRQRKA</sequence>
<keyword evidence="3" id="KW-1185">Reference proteome</keyword>
<feature type="non-terminal residue" evidence="2">
    <location>
        <position position="138"/>
    </location>
</feature>
<dbReference type="AlphaFoldDB" id="A0AAN6G365"/>
<comment type="caution">
    <text evidence="2">The sequence shown here is derived from an EMBL/GenBank/DDBJ whole genome shotgun (WGS) entry which is preliminary data.</text>
</comment>